<name>A0A0G3BVI0_9BURK</name>
<accession>A0A0G3BVI0</accession>
<dbReference type="InterPro" id="IPR010982">
    <property type="entry name" value="Lambda_DNA-bd_dom_sf"/>
</dbReference>
<dbReference type="PANTHER" id="PTHR46797">
    <property type="entry name" value="HTH-TYPE TRANSCRIPTIONAL REGULATOR"/>
    <property type="match status" value="1"/>
</dbReference>
<dbReference type="SUPFAM" id="SSF47413">
    <property type="entry name" value="lambda repressor-like DNA-binding domains"/>
    <property type="match status" value="1"/>
</dbReference>
<dbReference type="GO" id="GO:0003700">
    <property type="term" value="F:DNA-binding transcription factor activity"/>
    <property type="evidence" value="ECO:0007669"/>
    <property type="project" value="TreeGrafter"/>
</dbReference>
<dbReference type="AlphaFoldDB" id="A0A0G3BVI0"/>
<evidence type="ECO:0000313" key="3">
    <source>
        <dbReference type="EMBL" id="AKJ31376.1"/>
    </source>
</evidence>
<evidence type="ECO:0000313" key="4">
    <source>
        <dbReference type="Proteomes" id="UP000035352"/>
    </source>
</evidence>
<dbReference type="SMART" id="SM00530">
    <property type="entry name" value="HTH_XRE"/>
    <property type="match status" value="1"/>
</dbReference>
<organism evidence="3 4">
    <name type="scientific">Caldimonas brevitalea</name>
    <dbReference type="NCBI Taxonomy" id="413882"/>
    <lineage>
        <taxon>Bacteria</taxon>
        <taxon>Pseudomonadati</taxon>
        <taxon>Pseudomonadota</taxon>
        <taxon>Betaproteobacteria</taxon>
        <taxon>Burkholderiales</taxon>
        <taxon>Sphaerotilaceae</taxon>
        <taxon>Caldimonas</taxon>
    </lineage>
</organism>
<keyword evidence="4" id="KW-1185">Reference proteome</keyword>
<dbReference type="CDD" id="cd00093">
    <property type="entry name" value="HTH_XRE"/>
    <property type="match status" value="1"/>
</dbReference>
<evidence type="ECO:0000259" key="2">
    <source>
        <dbReference type="PROSITE" id="PS50943"/>
    </source>
</evidence>
<dbReference type="STRING" id="413882.AAW51_4685"/>
<keyword evidence="1" id="KW-0238">DNA-binding</keyword>
<dbReference type="GO" id="GO:0003677">
    <property type="term" value="F:DNA binding"/>
    <property type="evidence" value="ECO:0007669"/>
    <property type="project" value="UniProtKB-KW"/>
</dbReference>
<sequence>MTEQRHNGVASDSYEQHMDVVEAFGAVVRAERQHRELTQSDLALRSGLHLQYVSKVERGQSVPSLTTVFALADALDLSVPALMERVVQKISSGRHARKQRLRLSFQLPSV</sequence>
<dbReference type="InterPro" id="IPR050807">
    <property type="entry name" value="TransReg_Diox_bact_type"/>
</dbReference>
<protein>
    <recommendedName>
        <fullName evidence="2">HTH cro/C1-type domain-containing protein</fullName>
    </recommendedName>
</protein>
<dbReference type="GO" id="GO:0005829">
    <property type="term" value="C:cytosol"/>
    <property type="evidence" value="ECO:0007669"/>
    <property type="project" value="TreeGrafter"/>
</dbReference>
<proteinExistence type="predicted"/>
<dbReference type="PROSITE" id="PS50943">
    <property type="entry name" value="HTH_CROC1"/>
    <property type="match status" value="1"/>
</dbReference>
<evidence type="ECO:0000256" key="1">
    <source>
        <dbReference type="ARBA" id="ARBA00023125"/>
    </source>
</evidence>
<dbReference type="PANTHER" id="PTHR46797:SF1">
    <property type="entry name" value="METHYLPHOSPHONATE SYNTHASE"/>
    <property type="match status" value="1"/>
</dbReference>
<dbReference type="EMBL" id="CP011371">
    <property type="protein sequence ID" value="AKJ31376.1"/>
    <property type="molecule type" value="Genomic_DNA"/>
</dbReference>
<dbReference type="Pfam" id="PF01381">
    <property type="entry name" value="HTH_3"/>
    <property type="match status" value="1"/>
</dbReference>
<dbReference type="InterPro" id="IPR001387">
    <property type="entry name" value="Cro/C1-type_HTH"/>
</dbReference>
<feature type="domain" description="HTH cro/C1-type" evidence="2">
    <location>
        <begin position="28"/>
        <end position="82"/>
    </location>
</feature>
<gene>
    <name evidence="3" type="ORF">AAW51_4685</name>
</gene>
<reference evidence="3 4" key="1">
    <citation type="submission" date="2015-05" db="EMBL/GenBank/DDBJ databases">
        <authorList>
            <person name="Tang B."/>
            <person name="Yu Y."/>
        </authorList>
    </citation>
    <scope>NUCLEOTIDE SEQUENCE [LARGE SCALE GENOMIC DNA]</scope>
    <source>
        <strain evidence="3 4">DSM 7029</strain>
    </source>
</reference>
<dbReference type="Gene3D" id="1.10.260.40">
    <property type="entry name" value="lambda repressor-like DNA-binding domains"/>
    <property type="match status" value="1"/>
</dbReference>
<dbReference type="KEGG" id="pbh:AAW51_4685"/>
<dbReference type="Proteomes" id="UP000035352">
    <property type="component" value="Chromosome"/>
</dbReference>